<sequence length="103" mass="11816">MSVAVEQTEPEQVDEQPRGSDPRHHLRALDHLRLREALHRLQDDGEAQRREEDGVHQRPHHLRPDPAEGVFVGGVGFLGEADSHQRYDQRDDVRQHVEGVGEH</sequence>
<dbReference type="Ensembl" id="ENSGWIT00000051958.1">
    <property type="protein sequence ID" value="ENSGWIP00000048038.1"/>
    <property type="gene ID" value="ENSGWIG00000023598.1"/>
</dbReference>
<reference evidence="2" key="1">
    <citation type="submission" date="2020-06" db="EMBL/GenBank/DDBJ databases">
        <authorList>
            <consortium name="Wellcome Sanger Institute Data Sharing"/>
        </authorList>
    </citation>
    <scope>NUCLEOTIDE SEQUENCE [LARGE SCALE GENOMIC DNA]</scope>
</reference>
<dbReference type="Proteomes" id="UP000694680">
    <property type="component" value="Chromosome 24"/>
</dbReference>
<protein>
    <submittedName>
        <fullName evidence="2">Uncharacterized protein</fullName>
    </submittedName>
</protein>
<keyword evidence="3" id="KW-1185">Reference proteome</keyword>
<evidence type="ECO:0000313" key="2">
    <source>
        <dbReference type="Ensembl" id="ENSGWIP00000048038.1"/>
    </source>
</evidence>
<feature type="region of interest" description="Disordered" evidence="1">
    <location>
        <begin position="1"/>
        <end position="25"/>
    </location>
</feature>
<feature type="region of interest" description="Disordered" evidence="1">
    <location>
        <begin position="82"/>
        <end position="103"/>
    </location>
</feature>
<feature type="compositionally biased region" description="Basic and acidic residues" evidence="1">
    <location>
        <begin position="15"/>
        <end position="25"/>
    </location>
</feature>
<reference evidence="2" key="2">
    <citation type="submission" date="2025-08" db="UniProtKB">
        <authorList>
            <consortium name="Ensembl"/>
        </authorList>
    </citation>
    <scope>IDENTIFICATION</scope>
</reference>
<feature type="compositionally biased region" description="Basic and acidic residues" evidence="1">
    <location>
        <begin position="38"/>
        <end position="66"/>
    </location>
</feature>
<organism evidence="2 3">
    <name type="scientific">Gouania willdenowi</name>
    <name type="common">Blunt-snouted clingfish</name>
    <name type="synonym">Lepadogaster willdenowi</name>
    <dbReference type="NCBI Taxonomy" id="441366"/>
    <lineage>
        <taxon>Eukaryota</taxon>
        <taxon>Metazoa</taxon>
        <taxon>Chordata</taxon>
        <taxon>Craniata</taxon>
        <taxon>Vertebrata</taxon>
        <taxon>Euteleostomi</taxon>
        <taxon>Actinopterygii</taxon>
        <taxon>Neopterygii</taxon>
        <taxon>Teleostei</taxon>
        <taxon>Neoteleostei</taxon>
        <taxon>Acanthomorphata</taxon>
        <taxon>Ovalentaria</taxon>
        <taxon>Blenniimorphae</taxon>
        <taxon>Blenniiformes</taxon>
        <taxon>Gobiesocoidei</taxon>
        <taxon>Gobiesocidae</taxon>
        <taxon>Gobiesocinae</taxon>
        <taxon>Gouania</taxon>
    </lineage>
</organism>
<proteinExistence type="predicted"/>
<feature type="region of interest" description="Disordered" evidence="1">
    <location>
        <begin position="38"/>
        <end position="68"/>
    </location>
</feature>
<dbReference type="AlphaFoldDB" id="A0A8C5HMZ9"/>
<evidence type="ECO:0000313" key="3">
    <source>
        <dbReference type="Proteomes" id="UP000694680"/>
    </source>
</evidence>
<name>A0A8C5HMZ9_GOUWI</name>
<evidence type="ECO:0000256" key="1">
    <source>
        <dbReference type="SAM" id="MobiDB-lite"/>
    </source>
</evidence>
<reference evidence="2" key="3">
    <citation type="submission" date="2025-09" db="UniProtKB">
        <authorList>
            <consortium name="Ensembl"/>
        </authorList>
    </citation>
    <scope>IDENTIFICATION</scope>
</reference>
<accession>A0A8C5HMZ9</accession>